<dbReference type="EMBL" id="JRKL02004411">
    <property type="protein sequence ID" value="KAF3952663.1"/>
    <property type="molecule type" value="Genomic_DNA"/>
</dbReference>
<evidence type="ECO:0000313" key="1">
    <source>
        <dbReference type="EMBL" id="KAF3952663.1"/>
    </source>
</evidence>
<name>A0A8J4V8R9_9ROSI</name>
<evidence type="ECO:0000313" key="2">
    <source>
        <dbReference type="Proteomes" id="UP000737018"/>
    </source>
</evidence>
<dbReference type="AlphaFoldDB" id="A0A8J4V8R9"/>
<reference evidence="1" key="1">
    <citation type="submission" date="2020-03" db="EMBL/GenBank/DDBJ databases">
        <title>Castanea mollissima Vanexum genome sequencing.</title>
        <authorList>
            <person name="Staton M."/>
        </authorList>
    </citation>
    <scope>NUCLEOTIDE SEQUENCE</scope>
    <source>
        <tissue evidence="1">Leaf</tissue>
    </source>
</reference>
<gene>
    <name evidence="1" type="ORF">CMV_021801</name>
</gene>
<protein>
    <submittedName>
        <fullName evidence="1">Uncharacterized protein</fullName>
    </submittedName>
</protein>
<keyword evidence="2" id="KW-1185">Reference proteome</keyword>
<dbReference type="Proteomes" id="UP000737018">
    <property type="component" value="Unassembled WGS sequence"/>
</dbReference>
<accession>A0A8J4V8R9</accession>
<proteinExistence type="predicted"/>
<sequence>MMVPLINACVKWVNGHFFDDNYSDQSTRKKGGIHRSVNGYVILRWVTIDILFLYTRLLDHTAARPLGSCARPQLLGHGPWSLVDCSAIILDHGLRAVCILFGL</sequence>
<comment type="caution">
    <text evidence="1">The sequence shown here is derived from an EMBL/GenBank/DDBJ whole genome shotgun (WGS) entry which is preliminary data.</text>
</comment>
<organism evidence="1 2">
    <name type="scientific">Castanea mollissima</name>
    <name type="common">Chinese chestnut</name>
    <dbReference type="NCBI Taxonomy" id="60419"/>
    <lineage>
        <taxon>Eukaryota</taxon>
        <taxon>Viridiplantae</taxon>
        <taxon>Streptophyta</taxon>
        <taxon>Embryophyta</taxon>
        <taxon>Tracheophyta</taxon>
        <taxon>Spermatophyta</taxon>
        <taxon>Magnoliopsida</taxon>
        <taxon>eudicotyledons</taxon>
        <taxon>Gunneridae</taxon>
        <taxon>Pentapetalae</taxon>
        <taxon>rosids</taxon>
        <taxon>fabids</taxon>
        <taxon>Fagales</taxon>
        <taxon>Fagaceae</taxon>
        <taxon>Castanea</taxon>
    </lineage>
</organism>